<feature type="transmembrane region" description="Helical" evidence="1">
    <location>
        <begin position="191"/>
        <end position="208"/>
    </location>
</feature>
<accession>A0A7W0CQT0</accession>
<name>A0A7W0CQT0_9ACTN</name>
<feature type="transmembrane region" description="Helical" evidence="1">
    <location>
        <begin position="87"/>
        <end position="109"/>
    </location>
</feature>
<protein>
    <submittedName>
        <fullName evidence="2">Uncharacterized protein</fullName>
    </submittedName>
</protein>
<reference evidence="2 3" key="1">
    <citation type="submission" date="2020-07" db="EMBL/GenBank/DDBJ databases">
        <title>Genomic Encyclopedia of Type Strains, Phase IV (KMG-IV): sequencing the most valuable type-strain genomes for metagenomic binning, comparative biology and taxonomic classification.</title>
        <authorList>
            <person name="Goeker M."/>
        </authorList>
    </citation>
    <scope>NUCLEOTIDE SEQUENCE [LARGE SCALE GENOMIC DNA]</scope>
    <source>
        <strain evidence="2 3">DSM 45533</strain>
    </source>
</reference>
<evidence type="ECO:0000313" key="2">
    <source>
        <dbReference type="EMBL" id="MBA2895626.1"/>
    </source>
</evidence>
<dbReference type="RefSeq" id="WP_181614346.1">
    <property type="nucleotide sequence ID" value="NZ_BAABAM010000011.1"/>
</dbReference>
<feature type="transmembrane region" description="Helical" evidence="1">
    <location>
        <begin position="214"/>
        <end position="233"/>
    </location>
</feature>
<feature type="transmembrane region" description="Helical" evidence="1">
    <location>
        <begin position="116"/>
        <end position="137"/>
    </location>
</feature>
<dbReference type="EMBL" id="JACDUR010000007">
    <property type="protein sequence ID" value="MBA2895626.1"/>
    <property type="molecule type" value="Genomic_DNA"/>
</dbReference>
<dbReference type="Proteomes" id="UP000530928">
    <property type="component" value="Unassembled WGS sequence"/>
</dbReference>
<keyword evidence="3" id="KW-1185">Reference proteome</keyword>
<evidence type="ECO:0000256" key="1">
    <source>
        <dbReference type="SAM" id="Phobius"/>
    </source>
</evidence>
<gene>
    <name evidence="2" type="ORF">HNR30_007012</name>
</gene>
<keyword evidence="1" id="KW-1133">Transmembrane helix</keyword>
<proteinExistence type="predicted"/>
<dbReference type="AlphaFoldDB" id="A0A7W0CQT0"/>
<keyword evidence="1" id="KW-0472">Membrane</keyword>
<comment type="caution">
    <text evidence="2">The sequence shown here is derived from an EMBL/GenBank/DDBJ whole genome shotgun (WGS) entry which is preliminary data.</text>
</comment>
<feature type="transmembrane region" description="Helical" evidence="1">
    <location>
        <begin position="157"/>
        <end position="179"/>
    </location>
</feature>
<organism evidence="2 3">
    <name type="scientific">Nonomuraea soli</name>
    <dbReference type="NCBI Taxonomy" id="1032476"/>
    <lineage>
        <taxon>Bacteria</taxon>
        <taxon>Bacillati</taxon>
        <taxon>Actinomycetota</taxon>
        <taxon>Actinomycetes</taxon>
        <taxon>Streptosporangiales</taxon>
        <taxon>Streptosporangiaceae</taxon>
        <taxon>Nonomuraea</taxon>
    </lineage>
</organism>
<sequence length="296" mass="31913">MSRLERRYRWLLRAYPTGYRSDYGDELLGVLLDRAEPTRVSPPVREAWALVLGGVRARIVEAAQGPAWTDGIHLGVMVLSLFNFAVLIPYASSVPVWLGMSGLVVLCVLRGRLGLAIPLALLTGVKVVAITLGKPWLDETLLPVFADAPWEGMPALYGNGGPLAPLASWLLMILGLVALAIREERPRRRSWWWLLAVPLVAGTDPAWLDLVAGSPAAVVRVGLETVLLLAAVYAGHVTGDSRWGLAAALYLLPASAVLIETMATAGRQDVAHWGLLLLLTGAATAVPLRARRHVLL</sequence>
<evidence type="ECO:0000313" key="3">
    <source>
        <dbReference type="Proteomes" id="UP000530928"/>
    </source>
</evidence>
<keyword evidence="1" id="KW-0812">Transmembrane</keyword>
<feature type="transmembrane region" description="Helical" evidence="1">
    <location>
        <begin position="245"/>
        <end position="264"/>
    </location>
</feature>
<feature type="transmembrane region" description="Helical" evidence="1">
    <location>
        <begin position="270"/>
        <end position="288"/>
    </location>
</feature>